<proteinExistence type="inferred from homology"/>
<feature type="domain" description="Adenosine deaminase" evidence="8">
    <location>
        <begin position="16"/>
        <end position="333"/>
    </location>
</feature>
<sequence>MLREGLDIPQWVKVIPKVELHAHLSGSVRLRTIRKLLQKPENVSILQDAESLLEGGIKSLEQGFRLFPIIHQLIPDSETLRMVVQDVLNDFAEENTAYIELRTTPRDSRNMSAEEYLKTVLQGVSEYMSAHPTGMVCRVLVSICRHQSTEVARDIAHIVERIRTLRPDLGGLIVGFDFSGNPNRGQWEDFEPILRKVRTELGLPITVHFAEVLNDKECMQILNFKPERIGHAVIMSDLVLERLMKQEPPIGVEVCLTSNMLTNSVSHLTEHPVLNHLLPGNHPICICTDDAGIFDTSLSEEYGQLLRYFPMSRDDTARLAMGALDLAFCEDENVMATVRKRMMKAMKPP</sequence>
<evidence type="ECO:0000256" key="4">
    <source>
        <dbReference type="ARBA" id="ARBA00022801"/>
    </source>
</evidence>
<dbReference type="InterPro" id="IPR001365">
    <property type="entry name" value="A_deaminase_dom"/>
</dbReference>
<comment type="similarity">
    <text evidence="2">Belongs to the metallo-dependent hydrolases superfamily. Adenosine and AMP deaminases family.</text>
</comment>
<reference evidence="9 10" key="1">
    <citation type="journal article" date="2018" name="Mol. Biol. Evol.">
        <title>Analysis of the draft genome of the red seaweed Gracilariopsis chorda provides insights into genome size evolution in Rhodophyta.</title>
        <authorList>
            <person name="Lee J."/>
            <person name="Yang E.C."/>
            <person name="Graf L."/>
            <person name="Yang J.H."/>
            <person name="Qiu H."/>
            <person name="Zel Zion U."/>
            <person name="Chan C.X."/>
            <person name="Stephens T.G."/>
            <person name="Weber A.P.M."/>
            <person name="Boo G.H."/>
            <person name="Boo S.M."/>
            <person name="Kim K.M."/>
            <person name="Shin Y."/>
            <person name="Jung M."/>
            <person name="Lee S.J."/>
            <person name="Yim H.S."/>
            <person name="Lee J.H."/>
            <person name="Bhattacharya D."/>
            <person name="Yoon H.S."/>
        </authorList>
    </citation>
    <scope>NUCLEOTIDE SEQUENCE [LARGE SCALE GENOMIC DNA]</scope>
    <source>
        <strain evidence="9 10">SKKU-2015</strain>
        <tissue evidence="9">Whole body</tissue>
    </source>
</reference>
<comment type="catalytic activity">
    <reaction evidence="7">
        <text>N(6)-methyl-AMP + H2O + H(+) = IMP + methylamine</text>
        <dbReference type="Rhea" id="RHEA:16001"/>
        <dbReference type="ChEBI" id="CHEBI:15377"/>
        <dbReference type="ChEBI" id="CHEBI:15378"/>
        <dbReference type="ChEBI" id="CHEBI:58053"/>
        <dbReference type="ChEBI" id="CHEBI:59338"/>
        <dbReference type="ChEBI" id="CHEBI:144842"/>
    </reaction>
    <physiologicalReaction direction="left-to-right" evidence="7">
        <dbReference type="Rhea" id="RHEA:16002"/>
    </physiologicalReaction>
</comment>
<keyword evidence="3" id="KW-0479">Metal-binding</keyword>
<evidence type="ECO:0000256" key="1">
    <source>
        <dbReference type="ARBA" id="ARBA00001947"/>
    </source>
</evidence>
<dbReference type="GO" id="GO:0046872">
    <property type="term" value="F:metal ion binding"/>
    <property type="evidence" value="ECO:0007669"/>
    <property type="project" value="UniProtKB-KW"/>
</dbReference>
<dbReference type="Pfam" id="PF00962">
    <property type="entry name" value="A_deaminase"/>
    <property type="match status" value="1"/>
</dbReference>
<keyword evidence="4" id="KW-0378">Hydrolase</keyword>
<evidence type="ECO:0000256" key="3">
    <source>
        <dbReference type="ARBA" id="ARBA00022723"/>
    </source>
</evidence>
<dbReference type="GO" id="GO:0046103">
    <property type="term" value="P:inosine biosynthetic process"/>
    <property type="evidence" value="ECO:0007669"/>
    <property type="project" value="TreeGrafter"/>
</dbReference>
<evidence type="ECO:0000259" key="8">
    <source>
        <dbReference type="Pfam" id="PF00962"/>
    </source>
</evidence>
<dbReference type="SUPFAM" id="SSF51556">
    <property type="entry name" value="Metallo-dependent hydrolases"/>
    <property type="match status" value="1"/>
</dbReference>
<dbReference type="STRING" id="448386.A0A2V3ISX9"/>
<dbReference type="Proteomes" id="UP000247409">
    <property type="component" value="Unassembled WGS sequence"/>
</dbReference>
<evidence type="ECO:0000313" key="9">
    <source>
        <dbReference type="EMBL" id="PXF44837.1"/>
    </source>
</evidence>
<dbReference type="InterPro" id="IPR032466">
    <property type="entry name" value="Metal_Hydrolase"/>
</dbReference>
<dbReference type="PANTHER" id="PTHR11409:SF42">
    <property type="entry name" value="ADENOSINE DEAMINASE-LIKE PROTEIN"/>
    <property type="match status" value="1"/>
</dbReference>
<evidence type="ECO:0000256" key="5">
    <source>
        <dbReference type="ARBA" id="ARBA00022833"/>
    </source>
</evidence>
<gene>
    <name evidence="9" type="ORF">BWQ96_05420</name>
</gene>
<name>A0A2V3ISX9_9FLOR</name>
<evidence type="ECO:0000256" key="2">
    <source>
        <dbReference type="ARBA" id="ARBA00006676"/>
    </source>
</evidence>
<keyword evidence="5" id="KW-0862">Zinc</keyword>
<dbReference type="GO" id="GO:0006154">
    <property type="term" value="P:adenosine catabolic process"/>
    <property type="evidence" value="ECO:0007669"/>
    <property type="project" value="TreeGrafter"/>
</dbReference>
<dbReference type="EMBL" id="NBIV01000080">
    <property type="protein sequence ID" value="PXF44837.1"/>
    <property type="molecule type" value="Genomic_DNA"/>
</dbReference>
<comment type="cofactor">
    <cofactor evidence="1">
        <name>Zn(2+)</name>
        <dbReference type="ChEBI" id="CHEBI:29105"/>
    </cofactor>
</comment>
<evidence type="ECO:0000256" key="6">
    <source>
        <dbReference type="ARBA" id="ARBA00023080"/>
    </source>
</evidence>
<comment type="caution">
    <text evidence="9">The sequence shown here is derived from an EMBL/GenBank/DDBJ whole genome shotgun (WGS) entry which is preliminary data.</text>
</comment>
<dbReference type="Gene3D" id="3.20.20.140">
    <property type="entry name" value="Metal-dependent hydrolases"/>
    <property type="match status" value="1"/>
</dbReference>
<dbReference type="PANTHER" id="PTHR11409">
    <property type="entry name" value="ADENOSINE DEAMINASE"/>
    <property type="match status" value="1"/>
</dbReference>
<organism evidence="9 10">
    <name type="scientific">Gracilariopsis chorda</name>
    <dbReference type="NCBI Taxonomy" id="448386"/>
    <lineage>
        <taxon>Eukaryota</taxon>
        <taxon>Rhodophyta</taxon>
        <taxon>Florideophyceae</taxon>
        <taxon>Rhodymeniophycidae</taxon>
        <taxon>Gracilariales</taxon>
        <taxon>Gracilariaceae</taxon>
        <taxon>Gracilariopsis</taxon>
    </lineage>
</organism>
<keyword evidence="10" id="KW-1185">Reference proteome</keyword>
<dbReference type="OrthoDB" id="272271at2759"/>
<dbReference type="InterPro" id="IPR006330">
    <property type="entry name" value="Ado/ade_deaminase"/>
</dbReference>
<protein>
    <submittedName>
        <fullName evidence="9">Adenosine deaminase-like protein</fullName>
    </submittedName>
</protein>
<evidence type="ECO:0000313" key="10">
    <source>
        <dbReference type="Proteomes" id="UP000247409"/>
    </source>
</evidence>
<keyword evidence="6" id="KW-0546">Nucleotide metabolism</keyword>
<dbReference type="GO" id="GO:0004000">
    <property type="term" value="F:adenosine deaminase activity"/>
    <property type="evidence" value="ECO:0007669"/>
    <property type="project" value="TreeGrafter"/>
</dbReference>
<accession>A0A2V3ISX9</accession>
<evidence type="ECO:0000256" key="7">
    <source>
        <dbReference type="ARBA" id="ARBA00048787"/>
    </source>
</evidence>
<dbReference type="GO" id="GO:0009117">
    <property type="term" value="P:nucleotide metabolic process"/>
    <property type="evidence" value="ECO:0007669"/>
    <property type="project" value="UniProtKB-KW"/>
</dbReference>
<dbReference type="AlphaFoldDB" id="A0A2V3ISX9"/>